<protein>
    <submittedName>
        <fullName evidence="2">Uncharacterized conserved protein YbaA, DUF1428 family</fullName>
    </submittedName>
</protein>
<proteinExistence type="predicted"/>
<dbReference type="STRING" id="44933.SAMN05660971_02351"/>
<dbReference type="Proteomes" id="UP000321726">
    <property type="component" value="Unassembled WGS sequence"/>
</dbReference>
<name>A0A1M7GHQ0_9GAMM</name>
<dbReference type="InterPro" id="IPR011008">
    <property type="entry name" value="Dimeric_a/b-barrel"/>
</dbReference>
<dbReference type="Pfam" id="PF07237">
    <property type="entry name" value="DUF1428"/>
    <property type="match status" value="1"/>
</dbReference>
<dbReference type="AlphaFoldDB" id="A0A1M7GHQ0"/>
<reference evidence="1 4" key="2">
    <citation type="submission" date="2019-07" db="EMBL/GenBank/DDBJ databases">
        <title>Whole genome shotgun sequence of Halomonas cupida NBRC 102219.</title>
        <authorList>
            <person name="Hosoyama A."/>
            <person name="Uohara A."/>
            <person name="Ohji S."/>
            <person name="Ichikawa N."/>
        </authorList>
    </citation>
    <scope>NUCLEOTIDE SEQUENCE [LARGE SCALE GENOMIC DNA]</scope>
    <source>
        <strain evidence="1 4">NBRC 102219</strain>
    </source>
</reference>
<dbReference type="Proteomes" id="UP000184123">
    <property type="component" value="Unassembled WGS sequence"/>
</dbReference>
<dbReference type="PIRSF" id="PIRSF007028">
    <property type="entry name" value="UCP007028"/>
    <property type="match status" value="1"/>
</dbReference>
<dbReference type="SUPFAM" id="SSF54909">
    <property type="entry name" value="Dimeric alpha+beta barrel"/>
    <property type="match status" value="1"/>
</dbReference>
<sequence length="117" mass="13184">MSYVEGFVVAVPEGNKQAYRDLAAEAAEIFKRYGATRIVEAWGVDVPEGKVTDFYRAVQAEPGEVIVFSWIEYPSRQVRDDAFQKMEDDKAMEGFMGEAPFDGKRLIYGGFETILDV</sequence>
<dbReference type="OrthoDB" id="9792392at2"/>
<evidence type="ECO:0000313" key="3">
    <source>
        <dbReference type="Proteomes" id="UP000184123"/>
    </source>
</evidence>
<dbReference type="RefSeq" id="WP_073435373.1">
    <property type="nucleotide sequence ID" value="NZ_BJXU01000061.1"/>
</dbReference>
<reference evidence="2 3" key="1">
    <citation type="submission" date="2016-11" db="EMBL/GenBank/DDBJ databases">
        <authorList>
            <person name="Jaros S."/>
            <person name="Januszkiewicz K."/>
            <person name="Wedrychowicz H."/>
        </authorList>
    </citation>
    <scope>NUCLEOTIDE SEQUENCE [LARGE SCALE GENOMIC DNA]</scope>
    <source>
        <strain evidence="2 3">DSM 4740</strain>
    </source>
</reference>
<gene>
    <name evidence="1" type="primary">ybaA</name>
    <name evidence="1" type="ORF">HCU01_17580</name>
    <name evidence="2" type="ORF">SAMN05660971_02351</name>
</gene>
<dbReference type="EMBL" id="BJXU01000061">
    <property type="protein sequence ID" value="GEN23809.1"/>
    <property type="molecule type" value="Genomic_DNA"/>
</dbReference>
<accession>A0A1M7GHQ0</accession>
<dbReference type="EMBL" id="FRCA01000005">
    <property type="protein sequence ID" value="SHM15741.1"/>
    <property type="molecule type" value="Genomic_DNA"/>
</dbReference>
<evidence type="ECO:0000313" key="4">
    <source>
        <dbReference type="Proteomes" id="UP000321726"/>
    </source>
</evidence>
<evidence type="ECO:0000313" key="2">
    <source>
        <dbReference type="EMBL" id="SHM15741.1"/>
    </source>
</evidence>
<dbReference type="Gene3D" id="3.30.70.100">
    <property type="match status" value="1"/>
</dbReference>
<evidence type="ECO:0000313" key="1">
    <source>
        <dbReference type="EMBL" id="GEN23809.1"/>
    </source>
</evidence>
<dbReference type="InterPro" id="IPR009874">
    <property type="entry name" value="DUF1428"/>
</dbReference>
<organism evidence="2 3">
    <name type="scientific">Halomonas cupida</name>
    <dbReference type="NCBI Taxonomy" id="44933"/>
    <lineage>
        <taxon>Bacteria</taxon>
        <taxon>Pseudomonadati</taxon>
        <taxon>Pseudomonadota</taxon>
        <taxon>Gammaproteobacteria</taxon>
        <taxon>Oceanospirillales</taxon>
        <taxon>Halomonadaceae</taxon>
        <taxon>Halomonas</taxon>
    </lineage>
</organism>
<keyword evidence="4" id="KW-1185">Reference proteome</keyword>